<dbReference type="PANTHER" id="PTHR10336:SF199">
    <property type="entry name" value="PHOSPHOINOSITIDE PHOSPHOLIPASE C"/>
    <property type="match status" value="1"/>
</dbReference>
<protein>
    <recommendedName>
        <fullName evidence="1">C2 domain-containing protein</fullName>
    </recommendedName>
</protein>
<dbReference type="Pfam" id="PF00168">
    <property type="entry name" value="C2"/>
    <property type="match status" value="1"/>
</dbReference>
<dbReference type="InterPro" id="IPR035892">
    <property type="entry name" value="C2_domain_sf"/>
</dbReference>
<dbReference type="Proteomes" id="UP000261520">
    <property type="component" value="Unplaced"/>
</dbReference>
<dbReference type="STRING" id="409849.ENSPMGP00000024239"/>
<dbReference type="SUPFAM" id="SSF49562">
    <property type="entry name" value="C2 domain (Calcium/lipid-binding domain, CaLB)"/>
    <property type="match status" value="1"/>
</dbReference>
<proteinExistence type="predicted"/>
<dbReference type="PROSITE" id="PS50004">
    <property type="entry name" value="C2"/>
    <property type="match status" value="1"/>
</dbReference>
<dbReference type="GO" id="GO:0035556">
    <property type="term" value="P:intracellular signal transduction"/>
    <property type="evidence" value="ECO:0007669"/>
    <property type="project" value="InterPro"/>
</dbReference>
<dbReference type="Gene3D" id="2.60.40.150">
    <property type="entry name" value="C2 domain"/>
    <property type="match status" value="1"/>
</dbReference>
<evidence type="ECO:0000313" key="3">
    <source>
        <dbReference type="Proteomes" id="UP000261520"/>
    </source>
</evidence>
<organism evidence="2 3">
    <name type="scientific">Periophthalmus magnuspinnatus</name>
    <dbReference type="NCBI Taxonomy" id="409849"/>
    <lineage>
        <taxon>Eukaryota</taxon>
        <taxon>Metazoa</taxon>
        <taxon>Chordata</taxon>
        <taxon>Craniata</taxon>
        <taxon>Vertebrata</taxon>
        <taxon>Euteleostomi</taxon>
        <taxon>Actinopterygii</taxon>
        <taxon>Neopterygii</taxon>
        <taxon>Teleostei</taxon>
        <taxon>Neoteleostei</taxon>
        <taxon>Acanthomorphata</taxon>
        <taxon>Gobiaria</taxon>
        <taxon>Gobiiformes</taxon>
        <taxon>Gobioidei</taxon>
        <taxon>Gobiidae</taxon>
        <taxon>Oxudercinae</taxon>
        <taxon>Periophthalmus</taxon>
    </lineage>
</organism>
<dbReference type="Ensembl" id="ENSPMGT00000025827.1">
    <property type="protein sequence ID" value="ENSPMGP00000024239.1"/>
    <property type="gene ID" value="ENSPMGG00000019607.1"/>
</dbReference>
<sequence>ATKETHVIHNNGFNPSWNESFQFDVYVPELALVRFLVEDYDSTSDNEFVAQCTLPFNSLQMGYRHVLLLNKSGNILPSARLFVHVMVVDA</sequence>
<dbReference type="CDD" id="cd00275">
    <property type="entry name" value="C2_PLC_like"/>
    <property type="match status" value="1"/>
</dbReference>
<name>A0A3B4B6R7_9GOBI</name>
<reference evidence="2" key="2">
    <citation type="submission" date="2025-09" db="UniProtKB">
        <authorList>
            <consortium name="Ensembl"/>
        </authorList>
    </citation>
    <scope>IDENTIFICATION</scope>
</reference>
<keyword evidence="3" id="KW-1185">Reference proteome</keyword>
<dbReference type="GO" id="GO:0004435">
    <property type="term" value="F:phosphatidylinositol-4,5-bisphosphate phospholipase C activity"/>
    <property type="evidence" value="ECO:0007669"/>
    <property type="project" value="TreeGrafter"/>
</dbReference>
<dbReference type="InterPro" id="IPR000008">
    <property type="entry name" value="C2_dom"/>
</dbReference>
<evidence type="ECO:0000259" key="1">
    <source>
        <dbReference type="PROSITE" id="PS50004"/>
    </source>
</evidence>
<dbReference type="AlphaFoldDB" id="A0A3B4B6R7"/>
<dbReference type="PANTHER" id="PTHR10336">
    <property type="entry name" value="PHOSPHOINOSITIDE-SPECIFIC PHOSPHOLIPASE C FAMILY PROTEIN"/>
    <property type="match status" value="1"/>
</dbReference>
<feature type="domain" description="C2" evidence="1">
    <location>
        <begin position="1"/>
        <end position="69"/>
    </location>
</feature>
<accession>A0A3B4B6R7</accession>
<evidence type="ECO:0000313" key="2">
    <source>
        <dbReference type="Ensembl" id="ENSPMGP00000024239.1"/>
    </source>
</evidence>
<reference evidence="2" key="1">
    <citation type="submission" date="2025-08" db="UniProtKB">
        <authorList>
            <consortium name="Ensembl"/>
        </authorList>
    </citation>
    <scope>IDENTIFICATION</scope>
</reference>
<dbReference type="InterPro" id="IPR001192">
    <property type="entry name" value="PI-PLC_fam"/>
</dbReference>
<dbReference type="GO" id="GO:0005886">
    <property type="term" value="C:plasma membrane"/>
    <property type="evidence" value="ECO:0007669"/>
    <property type="project" value="TreeGrafter"/>
</dbReference>